<name>A0A1M6P8I7_PARC5</name>
<evidence type="ECO:0000313" key="3">
    <source>
        <dbReference type="Proteomes" id="UP000184465"/>
    </source>
</evidence>
<dbReference type="STRING" id="1121301.SAMN02745912_02051"/>
<reference evidence="3" key="1">
    <citation type="submission" date="2016-11" db="EMBL/GenBank/DDBJ databases">
        <authorList>
            <person name="Varghese N."/>
            <person name="Submissions S."/>
        </authorList>
    </citation>
    <scope>NUCLEOTIDE SEQUENCE [LARGE SCALE GENOMIC DNA]</scope>
    <source>
        <strain evidence="3">DSM 15212 / CIP 107654 / DViRD3</strain>
    </source>
</reference>
<organism evidence="2 3">
    <name type="scientific">Paramaledivibacter caminithermalis (strain DSM 15212 / CIP 107654 / DViRD3)</name>
    <name type="common">Clostridium caminithermale</name>
    <dbReference type="NCBI Taxonomy" id="1121301"/>
    <lineage>
        <taxon>Bacteria</taxon>
        <taxon>Bacillati</taxon>
        <taxon>Bacillota</taxon>
        <taxon>Clostridia</taxon>
        <taxon>Peptostreptococcales</taxon>
        <taxon>Caminicellaceae</taxon>
        <taxon>Paramaledivibacter</taxon>
    </lineage>
</organism>
<dbReference type="InterPro" id="IPR018745">
    <property type="entry name" value="MpsC"/>
</dbReference>
<keyword evidence="3" id="KW-1185">Reference proteome</keyword>
<evidence type="ECO:0000259" key="1">
    <source>
        <dbReference type="Pfam" id="PF10057"/>
    </source>
</evidence>
<dbReference type="Pfam" id="PF10057">
    <property type="entry name" value="MpsC"/>
    <property type="match status" value="1"/>
</dbReference>
<accession>A0A1M6P8I7</accession>
<dbReference type="EMBL" id="FRAG01000022">
    <property type="protein sequence ID" value="SHK04220.1"/>
    <property type="molecule type" value="Genomic_DNA"/>
</dbReference>
<gene>
    <name evidence="2" type="ORF">SAMN02745912_02051</name>
</gene>
<dbReference type="Proteomes" id="UP000184465">
    <property type="component" value="Unassembled WGS sequence"/>
</dbReference>
<feature type="domain" description="Na+-translocating membrane potential-generating system MpsC" evidence="1">
    <location>
        <begin position="12"/>
        <end position="116"/>
    </location>
</feature>
<sequence>MGLMTLKAKRISLQNKLISFCSSLLKENFGKGPKNIKVKILEDIIEFNIEGYLVTLEKTLLKDSGDADFVIEIRKKWFKKNKEFIKNQIHNIVGKEVDFVYTSIKPIEDSIKIILIIK</sequence>
<protein>
    <submittedName>
        <fullName evidence="2">Uncharacterized protein YbcI</fullName>
    </submittedName>
</protein>
<dbReference type="AlphaFoldDB" id="A0A1M6P8I7"/>
<evidence type="ECO:0000313" key="2">
    <source>
        <dbReference type="EMBL" id="SHK04220.1"/>
    </source>
</evidence>
<dbReference type="RefSeq" id="WP_073149543.1">
    <property type="nucleotide sequence ID" value="NZ_FRAG01000022.1"/>
</dbReference>
<dbReference type="OrthoDB" id="2677857at2"/>
<proteinExistence type="predicted"/>